<evidence type="ECO:0000313" key="1">
    <source>
        <dbReference type="EMBL" id="GAS82852.1"/>
    </source>
</evidence>
<reference evidence="2" key="2">
    <citation type="submission" date="2016-01" db="EMBL/GenBank/DDBJ databases">
        <title>Draft Genome Sequence of Paenibacillus amylolyticus Heshi-A3 that Was Isolated from Fermented Rice Bran with Aging Salted Mackerel, Which Was Named Heshiko as Traditional Fermented Seafood in Japan.</title>
        <authorList>
            <person name="Akuzawa S."/>
            <person name="Nakagawa J."/>
            <person name="Kanekatsu T."/>
            <person name="Kubota E."/>
            <person name="Ohtake R."/>
            <person name="Suzuki T."/>
            <person name="Kanesaki Y."/>
        </authorList>
    </citation>
    <scope>NUCLEOTIDE SEQUENCE [LARGE SCALE GENOMIC DNA]</scope>
    <source>
        <strain evidence="2">Heshi-A3</strain>
    </source>
</reference>
<organism evidence="1 2">
    <name type="scientific">Paenibacillus amylolyticus</name>
    <dbReference type="NCBI Taxonomy" id="1451"/>
    <lineage>
        <taxon>Bacteria</taxon>
        <taxon>Bacillati</taxon>
        <taxon>Bacillota</taxon>
        <taxon>Bacilli</taxon>
        <taxon>Bacillales</taxon>
        <taxon>Paenibacillaceae</taxon>
        <taxon>Paenibacillus</taxon>
    </lineage>
</organism>
<reference evidence="1 2" key="1">
    <citation type="journal article" date="2016" name="Genome Announc.">
        <title>Draft Genome Sequence of Paenibacillus amylolyticus Heshi-A3, Isolated from Fermented Rice Bran in a Japanese Fermented Seafood Dish.</title>
        <authorList>
            <person name="Akuzawa S."/>
            <person name="Nagaoka J."/>
            <person name="Kanekatsu M."/>
            <person name="Kubota E."/>
            <person name="Ohtake R."/>
            <person name="Suzuki T."/>
            <person name="Kanesaki Y."/>
        </authorList>
    </citation>
    <scope>NUCLEOTIDE SEQUENCE [LARGE SCALE GENOMIC DNA]</scope>
    <source>
        <strain evidence="1 2">Heshi-A3</strain>
    </source>
</reference>
<dbReference type="AlphaFoldDB" id="A0A100VMY4"/>
<comment type="caution">
    <text evidence="1">The sequence shown here is derived from an EMBL/GenBank/DDBJ whole genome shotgun (WGS) entry which is preliminary data.</text>
</comment>
<protein>
    <submittedName>
        <fullName evidence="1">Uncharacterized protein</fullName>
    </submittedName>
</protein>
<proteinExistence type="predicted"/>
<name>A0A100VMY4_PAEAM</name>
<dbReference type="EMBL" id="BCNV01000001">
    <property type="protein sequence ID" value="GAS82852.1"/>
    <property type="molecule type" value="Genomic_DNA"/>
</dbReference>
<accession>A0A100VMY4</accession>
<gene>
    <name evidence="1" type="ORF">PAHA3_2926</name>
</gene>
<evidence type="ECO:0000313" key="2">
    <source>
        <dbReference type="Proteomes" id="UP000069697"/>
    </source>
</evidence>
<sequence>MLERLEAREILEKREEKYIEGTIKTKKALAHIRMVNPQRTRTYFGKKPYHQKQSKNI</sequence>
<dbReference type="Proteomes" id="UP000069697">
    <property type="component" value="Unassembled WGS sequence"/>
</dbReference>